<evidence type="ECO:0000256" key="2">
    <source>
        <dbReference type="SAM" id="MobiDB-lite"/>
    </source>
</evidence>
<evidence type="ECO:0000313" key="5">
    <source>
        <dbReference type="Proteomes" id="UP000186817"/>
    </source>
</evidence>
<protein>
    <submittedName>
        <fullName evidence="4">Uncharacterized protein</fullName>
    </submittedName>
</protein>
<feature type="compositionally biased region" description="Polar residues" evidence="2">
    <location>
        <begin position="391"/>
        <end position="403"/>
    </location>
</feature>
<reference evidence="4 5" key="1">
    <citation type="submission" date="2016-02" db="EMBL/GenBank/DDBJ databases">
        <title>Genome analysis of coral dinoflagellate symbionts highlights evolutionary adaptations to a symbiotic lifestyle.</title>
        <authorList>
            <person name="Aranda M."/>
            <person name="Li Y."/>
            <person name="Liew Y.J."/>
            <person name="Baumgarten S."/>
            <person name="Simakov O."/>
            <person name="Wilson M."/>
            <person name="Piel J."/>
            <person name="Ashoor H."/>
            <person name="Bougouffa S."/>
            <person name="Bajic V.B."/>
            <person name="Ryu T."/>
            <person name="Ravasi T."/>
            <person name="Bayer T."/>
            <person name="Micklem G."/>
            <person name="Kim H."/>
            <person name="Bhak J."/>
            <person name="Lajeunesse T.C."/>
            <person name="Voolstra C.R."/>
        </authorList>
    </citation>
    <scope>NUCLEOTIDE SEQUENCE [LARGE SCALE GENOMIC DNA]</scope>
    <source>
        <strain evidence="4 5">CCMP2467</strain>
    </source>
</reference>
<dbReference type="EMBL" id="LSRX01000117">
    <property type="protein sequence ID" value="OLQ08477.1"/>
    <property type="molecule type" value="Genomic_DNA"/>
</dbReference>
<proteinExistence type="predicted"/>
<keyword evidence="3" id="KW-0812">Transmembrane</keyword>
<evidence type="ECO:0000256" key="3">
    <source>
        <dbReference type="SAM" id="Phobius"/>
    </source>
</evidence>
<dbReference type="NCBIfam" id="TIGR02167">
    <property type="entry name" value="Liste_lipo_26"/>
    <property type="match status" value="1"/>
</dbReference>
<dbReference type="Pfam" id="PF03382">
    <property type="entry name" value="DUF285"/>
    <property type="match status" value="1"/>
</dbReference>
<gene>
    <name evidence="4" type="ORF">AK812_SmicGene8018</name>
</gene>
<keyword evidence="1" id="KW-0175">Coiled coil</keyword>
<dbReference type="Proteomes" id="UP000186817">
    <property type="component" value="Unassembled WGS sequence"/>
</dbReference>
<comment type="caution">
    <text evidence="4">The sequence shown here is derived from an EMBL/GenBank/DDBJ whole genome shotgun (WGS) entry which is preliminary data.</text>
</comment>
<keyword evidence="3" id="KW-0472">Membrane</keyword>
<accession>A0A1Q9EM52</accession>
<keyword evidence="3" id="KW-1133">Transmembrane helix</keyword>
<dbReference type="Gene3D" id="2.10.50.10">
    <property type="entry name" value="Tumor Necrosis Factor Receptor, subunit A, domain 2"/>
    <property type="match status" value="1"/>
</dbReference>
<evidence type="ECO:0000313" key="4">
    <source>
        <dbReference type="EMBL" id="OLQ08477.1"/>
    </source>
</evidence>
<dbReference type="InterPro" id="IPR009030">
    <property type="entry name" value="Growth_fac_rcpt_cys_sf"/>
</dbReference>
<dbReference type="SUPFAM" id="SSF57184">
    <property type="entry name" value="Growth factor receptor domain"/>
    <property type="match status" value="1"/>
</dbReference>
<dbReference type="CDD" id="cd00064">
    <property type="entry name" value="FU"/>
    <property type="match status" value="1"/>
</dbReference>
<name>A0A1Q9EM52_SYMMI</name>
<dbReference type="OrthoDB" id="416134at2759"/>
<dbReference type="InterPro" id="IPR006212">
    <property type="entry name" value="Furin_repeat"/>
</dbReference>
<feature type="transmembrane region" description="Helical" evidence="3">
    <location>
        <begin position="312"/>
        <end position="336"/>
    </location>
</feature>
<feature type="region of interest" description="Disordered" evidence="2">
    <location>
        <begin position="381"/>
        <end position="403"/>
    </location>
</feature>
<dbReference type="InterPro" id="IPR011889">
    <property type="entry name" value="Liste_lipo_26"/>
</dbReference>
<dbReference type="AlphaFoldDB" id="A0A1Q9EM52"/>
<feature type="region of interest" description="Disordered" evidence="2">
    <location>
        <begin position="599"/>
        <end position="708"/>
    </location>
</feature>
<feature type="compositionally biased region" description="Basic and acidic residues" evidence="2">
    <location>
        <begin position="643"/>
        <end position="652"/>
    </location>
</feature>
<feature type="coiled-coil region" evidence="1">
    <location>
        <begin position="442"/>
        <end position="469"/>
    </location>
</feature>
<organism evidence="4 5">
    <name type="scientific">Symbiodinium microadriaticum</name>
    <name type="common">Dinoflagellate</name>
    <name type="synonym">Zooxanthella microadriatica</name>
    <dbReference type="NCBI Taxonomy" id="2951"/>
    <lineage>
        <taxon>Eukaryota</taxon>
        <taxon>Sar</taxon>
        <taxon>Alveolata</taxon>
        <taxon>Dinophyceae</taxon>
        <taxon>Suessiales</taxon>
        <taxon>Symbiodiniaceae</taxon>
        <taxon>Symbiodinium</taxon>
    </lineage>
</organism>
<evidence type="ECO:0000256" key="1">
    <source>
        <dbReference type="SAM" id="Coils"/>
    </source>
</evidence>
<dbReference type="InterPro" id="IPR005046">
    <property type="entry name" value="DUF285"/>
</dbReference>
<sequence>MSFMFQKAFAFDGWIGCWDTSNVRDMQGMFSGSSVFNQSLGTWDTTKVTDMSGMFEGAIAFNQPVGEWDTSAVTDLSHMFHEASSFNQPVSSWDTRSVKDMKSMFDGAHTFNQPVASWNTAAVTNMHAMFRYASVFNQPLGSWDMSAVVDASYMFYGAAAFDQPLSSWNMSALTDASFMFQLAVSFSRLKDVTTWHSVSFPANQTDATHKLLEQAFGGLAGSTNPDQFFHLAEDFARPPCQTGFRPVAGVCTSCPTGQYAVAGESQCQECPKGAVPTPDQGSCLDCPFGTYALDCRDACAFPFMLYDHGCELWPWPVMIVSVVCLIVAAQVGVLWWRVRKAAKLAAKIEAAKVQMYNDLWQELPGTVAEYDRVMVDGQGSNGQAAARPWNSGAQDTSQGTTSTQAVQRELTSARKADARLRRLTSERDLRARQWEQFKLDQKKNFVKQKRQFQEDIERLDAEMQMTAEQGRAAAERMKLIVLHGVEAARAPEPAPEADEMEWEQMVAEETAATAPASFLQEAFMTAQAIARPPGVPDGIPLRPAPGLSPAPAYNAASPGAAVRDPYLASPSFGGGGGLPPRAHMGELPTGPAPTEVFHTTAMGPPPVTPQRGMGGPTRTPTPAKPPAMEAEVDTATNSLADRLSAKREERRSAPFPVSGQVTPEAGIARPDVSASATPLGTPAMRHSINDDEDYDLTDDTPPGLEGHV</sequence>
<keyword evidence="5" id="KW-1185">Reference proteome</keyword>